<dbReference type="AlphaFoldDB" id="D3S348"/>
<dbReference type="PaxDb" id="589924-Ferp_0507"/>
<evidence type="ECO:0000313" key="1">
    <source>
        <dbReference type="EMBL" id="ADC64681.1"/>
    </source>
</evidence>
<dbReference type="KEGG" id="fpl:Ferp_0507"/>
<reference evidence="1 2" key="2">
    <citation type="journal article" date="2011" name="Stand. Genomic Sci.">
        <title>Complete genome sequence of Ferroglobus placidus AEDII12DO.</title>
        <authorList>
            <person name="Anderson I."/>
            <person name="Risso C."/>
            <person name="Holmes D."/>
            <person name="Lucas S."/>
            <person name="Copeland A."/>
            <person name="Lapidus A."/>
            <person name="Cheng J.F."/>
            <person name="Bruce D."/>
            <person name="Goodwin L."/>
            <person name="Pitluck S."/>
            <person name="Saunders E."/>
            <person name="Brettin T."/>
            <person name="Detter J.C."/>
            <person name="Han C."/>
            <person name="Tapia R."/>
            <person name="Larimer F."/>
            <person name="Land M."/>
            <person name="Hauser L."/>
            <person name="Woyke T."/>
            <person name="Lovley D."/>
            <person name="Kyrpides N."/>
            <person name="Ivanova N."/>
        </authorList>
    </citation>
    <scope>NUCLEOTIDE SEQUENCE [LARGE SCALE GENOMIC DNA]</scope>
    <source>
        <strain evidence="2">DSM 10642 / AEDII12DO</strain>
    </source>
</reference>
<gene>
    <name evidence="1" type="ordered locus">Ferp_0507</name>
</gene>
<dbReference type="EMBL" id="CP001899">
    <property type="protein sequence ID" value="ADC64681.1"/>
    <property type="molecule type" value="Genomic_DNA"/>
</dbReference>
<dbReference type="HOGENOM" id="CLU_1418643_0_0_2"/>
<dbReference type="Proteomes" id="UP000002613">
    <property type="component" value="Chromosome"/>
</dbReference>
<evidence type="ECO:0000313" key="2">
    <source>
        <dbReference type="Proteomes" id="UP000002613"/>
    </source>
</evidence>
<sequence>MSAAAKKAVKVGVGKDVWYAIKAISGKRDIARNVEKALQMYLDIMRDEAVIVRKGGKYSVVNVFDLEYEKFEELVDCDIYPLGSEFSEKILTHLISLVLPRAKEGSYRIEDRSRGYVANVPVPMPQHDMYPELLARKLLRGEVLEVTLSFWKGDPPDFREDFAVFKRDEAFVVFMSKKFPEMTRARTGGKL</sequence>
<name>D3S348_FERPA</name>
<accession>D3S348</accession>
<proteinExistence type="predicted"/>
<protein>
    <submittedName>
        <fullName evidence="1">Uncharacterized protein</fullName>
    </submittedName>
</protein>
<keyword evidence="2" id="KW-1185">Reference proteome</keyword>
<dbReference type="STRING" id="589924.Ferp_0507"/>
<reference evidence="2" key="1">
    <citation type="submission" date="2010-02" db="EMBL/GenBank/DDBJ databases">
        <title>Complete sequence of Ferroglobus placidus DSM 10642.</title>
        <authorList>
            <consortium name="US DOE Joint Genome Institute"/>
            <person name="Lucas S."/>
            <person name="Copeland A."/>
            <person name="Lapidus A."/>
            <person name="Cheng J.-F."/>
            <person name="Bruce D."/>
            <person name="Goodwin L."/>
            <person name="Pitluck S."/>
            <person name="Saunders E."/>
            <person name="Brettin T."/>
            <person name="Detter J.C."/>
            <person name="Han C."/>
            <person name="Tapia R."/>
            <person name="Larimer F."/>
            <person name="Land M."/>
            <person name="Hauser L."/>
            <person name="Kyrpides N."/>
            <person name="Ivanova N."/>
            <person name="Holmes D."/>
            <person name="Lovley D."/>
            <person name="Kyrpides N."/>
            <person name="Anderson I.J."/>
            <person name="Woyke T."/>
        </authorList>
    </citation>
    <scope>NUCLEOTIDE SEQUENCE [LARGE SCALE GENOMIC DNA]</scope>
    <source>
        <strain evidence="2">DSM 10642 / AEDII12DO</strain>
    </source>
</reference>
<organism evidence="1 2">
    <name type="scientific">Ferroglobus placidus (strain DSM 10642 / AEDII12DO)</name>
    <dbReference type="NCBI Taxonomy" id="589924"/>
    <lineage>
        <taxon>Archaea</taxon>
        <taxon>Methanobacteriati</taxon>
        <taxon>Methanobacteriota</taxon>
        <taxon>Archaeoglobi</taxon>
        <taxon>Archaeoglobales</taxon>
        <taxon>Archaeoglobaceae</taxon>
        <taxon>Ferroglobus</taxon>
    </lineage>
</organism>